<evidence type="ECO:0000259" key="2">
    <source>
        <dbReference type="PROSITE" id="PS51819"/>
    </source>
</evidence>
<comment type="caution">
    <text evidence="3">The sequence shown here is derived from an EMBL/GenBank/DDBJ whole genome shotgun (WGS) entry which is preliminary data.</text>
</comment>
<feature type="domain" description="VOC" evidence="2">
    <location>
        <begin position="29"/>
        <end position="152"/>
    </location>
</feature>
<sequence length="158" mass="16920">MSGSEQAVRPRDTSSAKETVMTAPQQPPVLGGPCPYLSVSNAGKAADFYVAAFGAKEVARMPPDDKGRHMHIHLVINGGSLMLADAFPEHGAPLEKPAGFMLHLQVEDVDAAFDKAVKAGATIAMPVQDMFWGDRYGQLRDPFGVMWTMGAPIKATRP</sequence>
<proteinExistence type="predicted"/>
<dbReference type="CDD" id="cd07246">
    <property type="entry name" value="VOC_like"/>
    <property type="match status" value="1"/>
</dbReference>
<evidence type="ECO:0000313" key="4">
    <source>
        <dbReference type="Proteomes" id="UP000727907"/>
    </source>
</evidence>
<dbReference type="PANTHER" id="PTHR34109:SF1">
    <property type="entry name" value="VOC DOMAIN-CONTAINING PROTEIN"/>
    <property type="match status" value="1"/>
</dbReference>
<dbReference type="PROSITE" id="PS51819">
    <property type="entry name" value="VOC"/>
    <property type="match status" value="1"/>
</dbReference>
<dbReference type="EMBL" id="JAHOPB010000001">
    <property type="protein sequence ID" value="MBU8873485.1"/>
    <property type="molecule type" value="Genomic_DNA"/>
</dbReference>
<evidence type="ECO:0000256" key="1">
    <source>
        <dbReference type="SAM" id="MobiDB-lite"/>
    </source>
</evidence>
<keyword evidence="3" id="KW-0560">Oxidoreductase</keyword>
<keyword evidence="4" id="KW-1185">Reference proteome</keyword>
<dbReference type="InterPro" id="IPR004360">
    <property type="entry name" value="Glyas_Fos-R_dOase_dom"/>
</dbReference>
<dbReference type="InterPro" id="IPR037523">
    <property type="entry name" value="VOC_core"/>
</dbReference>
<dbReference type="GO" id="GO:0051213">
    <property type="term" value="F:dioxygenase activity"/>
    <property type="evidence" value="ECO:0007669"/>
    <property type="project" value="UniProtKB-KW"/>
</dbReference>
<gene>
    <name evidence="3" type="ORF">KQ910_06900</name>
</gene>
<dbReference type="Pfam" id="PF00903">
    <property type="entry name" value="Glyoxalase"/>
    <property type="match status" value="1"/>
</dbReference>
<feature type="region of interest" description="Disordered" evidence="1">
    <location>
        <begin position="1"/>
        <end position="27"/>
    </location>
</feature>
<name>A0ABS6IHM1_9HYPH</name>
<dbReference type="PANTHER" id="PTHR34109">
    <property type="entry name" value="BNAUNNG04460D PROTEIN-RELATED"/>
    <property type="match status" value="1"/>
</dbReference>
<evidence type="ECO:0000313" key="3">
    <source>
        <dbReference type="EMBL" id="MBU8873485.1"/>
    </source>
</evidence>
<accession>A0ABS6IHM1</accession>
<protein>
    <submittedName>
        <fullName evidence="3">Glyoxalase/bleomycin resistance/extradiol dioxygenase family protein</fullName>
    </submittedName>
</protein>
<dbReference type="Proteomes" id="UP000727907">
    <property type="component" value="Unassembled WGS sequence"/>
</dbReference>
<keyword evidence="3" id="KW-0223">Dioxygenase</keyword>
<organism evidence="3 4">
    <name type="scientific">Reyranella humidisoli</name>
    <dbReference type="NCBI Taxonomy" id="2849149"/>
    <lineage>
        <taxon>Bacteria</taxon>
        <taxon>Pseudomonadati</taxon>
        <taxon>Pseudomonadota</taxon>
        <taxon>Alphaproteobacteria</taxon>
        <taxon>Hyphomicrobiales</taxon>
        <taxon>Reyranellaceae</taxon>
        <taxon>Reyranella</taxon>
    </lineage>
</organism>
<reference evidence="3 4" key="1">
    <citation type="submission" date="2021-06" db="EMBL/GenBank/DDBJ databases">
        <authorList>
            <person name="Lee D.H."/>
        </authorList>
    </citation>
    <scope>NUCLEOTIDE SEQUENCE [LARGE SCALE GENOMIC DNA]</scope>
    <source>
        <strain evidence="3 4">MMS21-HV4-11</strain>
    </source>
</reference>